<proteinExistence type="predicted"/>
<accession>A0A6I1I542</accession>
<comment type="caution">
    <text evidence="2">The sequence shown here is derived from an EMBL/GenBank/DDBJ whole genome shotgun (WGS) entry which is preliminary data.</text>
</comment>
<feature type="chain" id="PRO_5026280975" description="DUF3551 domain-containing protein" evidence="1">
    <location>
        <begin position="26"/>
        <end position="62"/>
    </location>
</feature>
<dbReference type="Proteomes" id="UP000468717">
    <property type="component" value="Unassembled WGS sequence"/>
</dbReference>
<reference evidence="2 3" key="1">
    <citation type="submission" date="2019-10" db="EMBL/GenBank/DDBJ databases">
        <title>Three novel species isolated from a subtropical stream in China.</title>
        <authorList>
            <person name="Lu H."/>
        </authorList>
    </citation>
    <scope>NUCLEOTIDE SEQUENCE [LARGE SCALE GENOMIC DNA]</scope>
    <source>
        <strain evidence="2 3">FT13W</strain>
    </source>
</reference>
<feature type="signal peptide" evidence="1">
    <location>
        <begin position="1"/>
        <end position="25"/>
    </location>
</feature>
<gene>
    <name evidence="2" type="ORF">GCN75_04850</name>
</gene>
<evidence type="ECO:0008006" key="4">
    <source>
        <dbReference type="Google" id="ProtNLM"/>
    </source>
</evidence>
<keyword evidence="3" id="KW-1185">Reference proteome</keyword>
<keyword evidence="1" id="KW-0732">Signal</keyword>
<evidence type="ECO:0000313" key="2">
    <source>
        <dbReference type="EMBL" id="KAB8066042.1"/>
    </source>
</evidence>
<name>A0A6I1I542_9BURK</name>
<dbReference type="EMBL" id="WFLI01000004">
    <property type="protein sequence ID" value="KAB8066042.1"/>
    <property type="molecule type" value="Genomic_DNA"/>
</dbReference>
<dbReference type="RefSeq" id="WP_152281604.1">
    <property type="nucleotide sequence ID" value="NZ_WFLI01000004.1"/>
</dbReference>
<evidence type="ECO:0000256" key="1">
    <source>
        <dbReference type="SAM" id="SignalP"/>
    </source>
</evidence>
<sequence>MISIKKALFVFAIAAGAAASFSSTAAVRAWIPSENCDYILNMCYQGVEASCEQWRNQCEPKE</sequence>
<protein>
    <recommendedName>
        <fullName evidence="4">DUF3551 domain-containing protein</fullName>
    </recommendedName>
</protein>
<evidence type="ECO:0000313" key="3">
    <source>
        <dbReference type="Proteomes" id="UP000468717"/>
    </source>
</evidence>
<dbReference type="AlphaFoldDB" id="A0A6I1I542"/>
<organism evidence="2 3">
    <name type="scientific">Janthinobacterium violaceinigrum</name>
    <dbReference type="NCBI Taxonomy" id="2654252"/>
    <lineage>
        <taxon>Bacteria</taxon>
        <taxon>Pseudomonadati</taxon>
        <taxon>Pseudomonadota</taxon>
        <taxon>Betaproteobacteria</taxon>
        <taxon>Burkholderiales</taxon>
        <taxon>Oxalobacteraceae</taxon>
        <taxon>Janthinobacterium</taxon>
    </lineage>
</organism>